<keyword evidence="13" id="KW-1185">Reference proteome</keyword>
<sequence length="112" mass="12602">MPYLHIHTNVKIENHPDFLARCSHLAAVALEKPESYVMVELSDNCSMVFAGSDLPLVFVELKSIGISPADTSHVSNKFSKMIHKLLGVDMSRIYIEFESPERDMFGWKGGTF</sequence>
<evidence type="ECO:0000313" key="13">
    <source>
        <dbReference type="Proteomes" id="UP000231637"/>
    </source>
</evidence>
<keyword evidence="4 12" id="KW-0413">Isomerase</keyword>
<evidence type="ECO:0000256" key="1">
    <source>
        <dbReference type="ARBA" id="ARBA00004613"/>
    </source>
</evidence>
<evidence type="ECO:0000256" key="2">
    <source>
        <dbReference type="ARBA" id="ARBA00022514"/>
    </source>
</evidence>
<evidence type="ECO:0000313" key="12">
    <source>
        <dbReference type="EMBL" id="ATX82548.1"/>
    </source>
</evidence>
<evidence type="ECO:0000256" key="9">
    <source>
        <dbReference type="ARBA" id="ARBA00041631"/>
    </source>
</evidence>
<comment type="catalytic activity">
    <reaction evidence="5">
        <text>3-phenylpyruvate = enol-phenylpyruvate</text>
        <dbReference type="Rhea" id="RHEA:17097"/>
        <dbReference type="ChEBI" id="CHEBI:16815"/>
        <dbReference type="ChEBI" id="CHEBI:18005"/>
        <dbReference type="EC" id="5.3.2.1"/>
    </reaction>
</comment>
<dbReference type="Gene3D" id="3.30.429.10">
    <property type="entry name" value="Macrophage Migration Inhibitory Factor"/>
    <property type="match status" value="1"/>
</dbReference>
<dbReference type="OrthoDB" id="5769863at2"/>
<evidence type="ECO:0000256" key="6">
    <source>
        <dbReference type="ARBA" id="ARBA00036823"/>
    </source>
</evidence>
<keyword evidence="2" id="KW-0202">Cytokine</keyword>
<dbReference type="GO" id="GO:0005615">
    <property type="term" value="C:extracellular space"/>
    <property type="evidence" value="ECO:0007669"/>
    <property type="project" value="UniProtKB-KW"/>
</dbReference>
<dbReference type="EC" id="5.3.3.12" evidence="7"/>
<gene>
    <name evidence="12" type="ORF">Ga0123462_1699</name>
</gene>
<evidence type="ECO:0000256" key="8">
    <source>
        <dbReference type="ARBA" id="ARBA00039086"/>
    </source>
</evidence>
<accession>A0A2K8L5F3</accession>
<dbReference type="InterPro" id="IPR001398">
    <property type="entry name" value="Macrophage_inhib_fac"/>
</dbReference>
<dbReference type="RefSeq" id="WP_100265883.1">
    <property type="nucleotide sequence ID" value="NZ_CP018800.1"/>
</dbReference>
<evidence type="ECO:0000256" key="3">
    <source>
        <dbReference type="ARBA" id="ARBA00022525"/>
    </source>
</evidence>
<dbReference type="GO" id="GO:0050178">
    <property type="term" value="F:phenylpyruvate tautomerase activity"/>
    <property type="evidence" value="ECO:0007669"/>
    <property type="project" value="UniProtKB-EC"/>
</dbReference>
<dbReference type="EMBL" id="CP018800">
    <property type="protein sequence ID" value="ATX82548.1"/>
    <property type="molecule type" value="Genomic_DNA"/>
</dbReference>
<dbReference type="InterPro" id="IPR014347">
    <property type="entry name" value="Tautomerase/MIF_sf"/>
</dbReference>
<dbReference type="Pfam" id="PF01187">
    <property type="entry name" value="MIF"/>
    <property type="match status" value="1"/>
</dbReference>
<dbReference type="PANTHER" id="PTHR11954:SF6">
    <property type="entry name" value="MACROPHAGE MIGRATION INHIBITORY FACTOR"/>
    <property type="match status" value="1"/>
</dbReference>
<dbReference type="KEGG" id="mfn:Ga0123462_1699"/>
<organism evidence="12 13">
    <name type="scientific">Mariprofundus ferrinatatus</name>
    <dbReference type="NCBI Taxonomy" id="1921087"/>
    <lineage>
        <taxon>Bacteria</taxon>
        <taxon>Pseudomonadati</taxon>
        <taxon>Pseudomonadota</taxon>
        <taxon>Candidatius Mariprofundia</taxon>
        <taxon>Mariprofundales</taxon>
        <taxon>Mariprofundaceae</taxon>
        <taxon>Mariprofundus</taxon>
    </lineage>
</organism>
<dbReference type="SUPFAM" id="SSF55331">
    <property type="entry name" value="Tautomerase/MIF"/>
    <property type="match status" value="1"/>
</dbReference>
<dbReference type="PANTHER" id="PTHR11954">
    <property type="entry name" value="D-DOPACHROME DECARBOXYLASE"/>
    <property type="match status" value="1"/>
</dbReference>
<evidence type="ECO:0000256" key="4">
    <source>
        <dbReference type="ARBA" id="ARBA00023235"/>
    </source>
</evidence>
<reference evidence="12 13" key="1">
    <citation type="submission" date="2016-12" db="EMBL/GenBank/DDBJ databases">
        <title>Isolation and genomic insights into novel planktonic Zetaproteobacteria from stratified waters of the Chesapeake Bay.</title>
        <authorList>
            <person name="McAllister S.M."/>
            <person name="Kato S."/>
            <person name="Chan C.S."/>
            <person name="Chiu B.K."/>
            <person name="Field E.K."/>
        </authorList>
    </citation>
    <scope>NUCLEOTIDE SEQUENCE [LARGE SCALE GENOMIC DNA]</scope>
    <source>
        <strain evidence="12 13">CP-8</strain>
    </source>
</reference>
<evidence type="ECO:0000256" key="7">
    <source>
        <dbReference type="ARBA" id="ARBA00038932"/>
    </source>
</evidence>
<dbReference type="GO" id="GO:0004167">
    <property type="term" value="F:dopachrome isomerase activity"/>
    <property type="evidence" value="ECO:0007669"/>
    <property type="project" value="UniProtKB-EC"/>
</dbReference>
<comment type="subcellular location">
    <subcellularLocation>
        <location evidence="1">Secreted</location>
    </subcellularLocation>
</comment>
<evidence type="ECO:0000256" key="10">
    <source>
        <dbReference type="ARBA" id="ARBA00041912"/>
    </source>
</evidence>
<dbReference type="AlphaFoldDB" id="A0A2K8L5F3"/>
<keyword evidence="12" id="KW-0670">Pyruvate</keyword>
<evidence type="ECO:0000256" key="5">
    <source>
        <dbReference type="ARBA" id="ARBA00036735"/>
    </source>
</evidence>
<dbReference type="GO" id="GO:0005125">
    <property type="term" value="F:cytokine activity"/>
    <property type="evidence" value="ECO:0007669"/>
    <property type="project" value="UniProtKB-KW"/>
</dbReference>
<name>A0A2K8L5F3_9PROT</name>
<protein>
    <recommendedName>
        <fullName evidence="11">L-dopachrome isomerase</fullName>
        <ecNumber evidence="8">5.3.2.1</ecNumber>
        <ecNumber evidence="7">5.3.3.12</ecNumber>
    </recommendedName>
    <alternativeName>
        <fullName evidence="9">L-dopachrome tautomerase</fullName>
    </alternativeName>
    <alternativeName>
        <fullName evidence="10">Phenylpyruvate tautomerase</fullName>
    </alternativeName>
</protein>
<dbReference type="Proteomes" id="UP000231637">
    <property type="component" value="Chromosome"/>
</dbReference>
<proteinExistence type="predicted"/>
<comment type="catalytic activity">
    <reaction evidence="6">
        <text>L-dopachrome = 5,6-dihydroxyindole-2-carboxylate</text>
        <dbReference type="Rhea" id="RHEA:13041"/>
        <dbReference type="ChEBI" id="CHEBI:16875"/>
        <dbReference type="ChEBI" id="CHEBI:57509"/>
        <dbReference type="EC" id="5.3.3.12"/>
    </reaction>
</comment>
<keyword evidence="3" id="KW-0964">Secreted</keyword>
<evidence type="ECO:0000256" key="11">
    <source>
        <dbReference type="ARBA" id="ARBA00042730"/>
    </source>
</evidence>
<dbReference type="EC" id="5.3.2.1" evidence="8"/>